<feature type="compositionally biased region" description="Polar residues" evidence="1">
    <location>
        <begin position="442"/>
        <end position="466"/>
    </location>
</feature>
<protein>
    <submittedName>
        <fullName evidence="2">Uncharacterized protein</fullName>
    </submittedName>
</protein>
<feature type="compositionally biased region" description="Polar residues" evidence="1">
    <location>
        <begin position="514"/>
        <end position="525"/>
    </location>
</feature>
<sequence length="578" mass="61737">MRDQQAVYIKKHNSNEIGDKNTASSYRQSNYNIIMTTEAPQHLYAPSNRAALNVPAAVAAAAAARDLLQHQERRCSAESAYYSTYSDGDRRGSWQELSNVGCDGAGDTFATTGVRRASSSSALCEECEIRRFRPADRSPFHTRAHAEAVMAEFARLHGDRAAAAASTAGVCLQPEPYASVPSTSASLPSTAKSPILLQLPQTSQPHSPHCLLAAPVSPSAFVDPMPTLAEDSPLATDNLSESFDGSIGRTGRLNTVSSCDLRRNRRLSSRGSLVTSETLVTSKASPGAVETAAKPIQPMSSISSSNRRKFSLDASTVTTPSLGGRPAQLLRRPSAAGGATGGMYRLFHHETTQEELEAFNQSRRGSKTSGTGSPTSPDQNPSRLFRRFQSNADDYFVALKVEEEQLPESLPADCDRQKLLSIGEDGSTVVTELSKIPEISTPAPSCSNSDRSTKTTTAGESDSTVDAATPQVESEIEISLRLAKTSPFAYVPPVQLQPAPASDCRTPERRRRSNGSVSTMSVTPTKTERRDSDWRRCVSEMSAAAKTSRSASASGAIGLQVGGGSRVKQLMALFGDAK</sequence>
<gene>
    <name evidence="2" type="ORF">BOX15_Mlig010927g1</name>
</gene>
<organism evidence="2 3">
    <name type="scientific">Macrostomum lignano</name>
    <dbReference type="NCBI Taxonomy" id="282301"/>
    <lineage>
        <taxon>Eukaryota</taxon>
        <taxon>Metazoa</taxon>
        <taxon>Spiralia</taxon>
        <taxon>Lophotrochozoa</taxon>
        <taxon>Platyhelminthes</taxon>
        <taxon>Rhabditophora</taxon>
        <taxon>Macrostomorpha</taxon>
        <taxon>Macrostomida</taxon>
        <taxon>Macrostomidae</taxon>
        <taxon>Macrostomum</taxon>
    </lineage>
</organism>
<reference evidence="2 3" key="1">
    <citation type="submission" date="2017-06" db="EMBL/GenBank/DDBJ databases">
        <title>A platform for efficient transgenesis in Macrostomum lignano, a flatworm model organism for stem cell research.</title>
        <authorList>
            <person name="Berezikov E."/>
        </authorList>
    </citation>
    <scope>NUCLEOTIDE SEQUENCE [LARGE SCALE GENOMIC DNA]</scope>
    <source>
        <strain evidence="2">DV1</strain>
        <tissue evidence="2">Whole organism</tissue>
    </source>
</reference>
<proteinExistence type="predicted"/>
<dbReference type="EMBL" id="NIVC01000013">
    <property type="protein sequence ID" value="PAA94195.1"/>
    <property type="molecule type" value="Genomic_DNA"/>
</dbReference>
<feature type="region of interest" description="Disordered" evidence="1">
    <location>
        <begin position="316"/>
        <end position="341"/>
    </location>
</feature>
<accession>A0A267H7F1</accession>
<evidence type="ECO:0000313" key="3">
    <source>
        <dbReference type="Proteomes" id="UP000215902"/>
    </source>
</evidence>
<dbReference type="AlphaFoldDB" id="A0A267H7F1"/>
<feature type="compositionally biased region" description="Low complexity" evidence="1">
    <location>
        <begin position="367"/>
        <end position="377"/>
    </location>
</feature>
<comment type="caution">
    <text evidence="2">The sequence shown here is derived from an EMBL/GenBank/DDBJ whole genome shotgun (WGS) entry which is preliminary data.</text>
</comment>
<name>A0A267H7F1_9PLAT</name>
<feature type="region of interest" description="Disordered" evidence="1">
    <location>
        <begin position="359"/>
        <end position="383"/>
    </location>
</feature>
<keyword evidence="3" id="KW-1185">Reference proteome</keyword>
<evidence type="ECO:0000313" key="2">
    <source>
        <dbReference type="EMBL" id="PAA94195.1"/>
    </source>
</evidence>
<feature type="region of interest" description="Disordered" evidence="1">
    <location>
        <begin position="432"/>
        <end position="472"/>
    </location>
</feature>
<evidence type="ECO:0000256" key="1">
    <source>
        <dbReference type="SAM" id="MobiDB-lite"/>
    </source>
</evidence>
<dbReference type="Proteomes" id="UP000215902">
    <property type="component" value="Unassembled WGS sequence"/>
</dbReference>
<feature type="region of interest" description="Disordered" evidence="1">
    <location>
        <begin position="493"/>
        <end position="534"/>
    </location>
</feature>